<comment type="caution">
    <text evidence="3">The sequence shown here is derived from an EMBL/GenBank/DDBJ whole genome shotgun (WGS) entry which is preliminary data.</text>
</comment>
<protein>
    <submittedName>
        <fullName evidence="3">DNA repair exonuclease</fullName>
    </submittedName>
</protein>
<dbReference type="PANTHER" id="PTHR30337">
    <property type="entry name" value="COMPONENT OF ATP-DEPENDENT DSDNA EXONUCLEASE"/>
    <property type="match status" value="1"/>
</dbReference>
<dbReference type="AlphaFoldDB" id="A0A6M0Q370"/>
<evidence type="ECO:0000256" key="1">
    <source>
        <dbReference type="ARBA" id="ARBA00022801"/>
    </source>
</evidence>
<dbReference type="InterPro" id="IPR041796">
    <property type="entry name" value="Mre11_N"/>
</dbReference>
<keyword evidence="4" id="KW-1185">Reference proteome</keyword>
<evidence type="ECO:0000313" key="4">
    <source>
        <dbReference type="Proteomes" id="UP000481043"/>
    </source>
</evidence>
<dbReference type="InterPro" id="IPR029052">
    <property type="entry name" value="Metallo-depent_PP-like"/>
</dbReference>
<dbReference type="GO" id="GO:0004527">
    <property type="term" value="F:exonuclease activity"/>
    <property type="evidence" value="ECO:0007669"/>
    <property type="project" value="UniProtKB-KW"/>
</dbReference>
<proteinExistence type="predicted"/>
<feature type="domain" description="Calcineurin-like phosphoesterase" evidence="2">
    <location>
        <begin position="5"/>
        <end position="201"/>
    </location>
</feature>
<dbReference type="InterPro" id="IPR014576">
    <property type="entry name" value="Pesterase_YhaO"/>
</dbReference>
<dbReference type="Pfam" id="PF00149">
    <property type="entry name" value="Metallophos"/>
    <property type="match status" value="1"/>
</dbReference>
<dbReference type="Proteomes" id="UP000481043">
    <property type="component" value="Unassembled WGS sequence"/>
</dbReference>
<keyword evidence="3" id="KW-0540">Nuclease</keyword>
<organism evidence="3 4">
    <name type="scientific">Bacillus mesophilus</name>
    <dbReference type="NCBI Taxonomy" id="1808955"/>
    <lineage>
        <taxon>Bacteria</taxon>
        <taxon>Bacillati</taxon>
        <taxon>Bacillota</taxon>
        <taxon>Bacilli</taxon>
        <taxon>Bacillales</taxon>
        <taxon>Bacillaceae</taxon>
        <taxon>Bacillus</taxon>
    </lineage>
</organism>
<dbReference type="InterPro" id="IPR050535">
    <property type="entry name" value="DNA_Repair-Maintenance_Comp"/>
</dbReference>
<dbReference type="Gene3D" id="3.60.21.10">
    <property type="match status" value="1"/>
</dbReference>
<dbReference type="PANTHER" id="PTHR30337:SF7">
    <property type="entry name" value="PHOSPHOESTERASE"/>
    <property type="match status" value="1"/>
</dbReference>
<dbReference type="RefSeq" id="WP_163177735.1">
    <property type="nucleotide sequence ID" value="NZ_JAAIWM010000001.1"/>
</dbReference>
<gene>
    <name evidence="3" type="ORF">G4D63_03480</name>
</gene>
<reference evidence="3 4" key="1">
    <citation type="submission" date="2020-02" db="EMBL/GenBank/DDBJ databases">
        <title>Bacillus aquiflavi sp. nov., isolated from yellow water of strong flavor Chinese baijiu in Yibin region of China.</title>
        <authorList>
            <person name="Xie J."/>
        </authorList>
    </citation>
    <scope>NUCLEOTIDE SEQUENCE [LARGE SCALE GENOMIC DNA]</scope>
    <source>
        <strain evidence="3 4">SA4</strain>
    </source>
</reference>
<evidence type="ECO:0000313" key="3">
    <source>
        <dbReference type="EMBL" id="NEY70797.1"/>
    </source>
</evidence>
<name>A0A6M0Q370_9BACI</name>
<dbReference type="EMBL" id="JAAIWM010000001">
    <property type="protein sequence ID" value="NEY70797.1"/>
    <property type="molecule type" value="Genomic_DNA"/>
</dbReference>
<dbReference type="CDD" id="cd00840">
    <property type="entry name" value="MPP_Mre11_N"/>
    <property type="match status" value="1"/>
</dbReference>
<sequence length="408" mass="46964">MKPITFLHAADLHLDSPYIGLKHLPESLLNRVQESTFISLERIINLAIKKKVDFIILAGDLFDSEQRSLRAQIRLRTELSRLEQEGIAAYIIHGNHDPLNGDWIKLEWPSNAHFFNENIEAKPYIREGEQVATLYGFSYLDKAVTENKAIQYEKETKEGYHIAILHGTISSNTDHNPYAPFILSDLNNKGFDYWALGHIHSRQILQTEPPVIYPGNIQGRHRKEAGEKGCMYVSMSELGTSYSFVATCDILWEHLKITASDIQTIDDLIHKCKTELEEYRKAQQAVILQLEIYGNSELSTIIYQHGVTEDVLEILNEGEATRTDFIWVNSLDFKIDVMKDKETLKGELHFLGDLLQHFEDYNNFDEALAPLYKHKEGRRFLAALNDQEIDIIKAEAESWILHELLRSK</sequence>
<evidence type="ECO:0000259" key="2">
    <source>
        <dbReference type="Pfam" id="PF00149"/>
    </source>
</evidence>
<dbReference type="SUPFAM" id="SSF56300">
    <property type="entry name" value="Metallo-dependent phosphatases"/>
    <property type="match status" value="1"/>
</dbReference>
<dbReference type="PIRSF" id="PIRSF033091">
    <property type="entry name" value="Pesterase_YhaO"/>
    <property type="match status" value="1"/>
</dbReference>
<accession>A0A6M0Q370</accession>
<keyword evidence="1" id="KW-0378">Hydrolase</keyword>
<dbReference type="InterPro" id="IPR004843">
    <property type="entry name" value="Calcineurin-like_PHP"/>
</dbReference>
<keyword evidence="3" id="KW-0269">Exonuclease</keyword>